<accession>A0ABD1GUD4</accession>
<comment type="caution">
    <text evidence="2">The sequence shown here is derived from an EMBL/GenBank/DDBJ whole genome shotgun (WGS) entry which is preliminary data.</text>
</comment>
<evidence type="ECO:0000256" key="1">
    <source>
        <dbReference type="SAM" id="MobiDB-lite"/>
    </source>
</evidence>
<dbReference type="AlphaFoldDB" id="A0ABD1GUD4"/>
<sequence>MASAIVRRLYSSSPDQLSTESSPQTPCYPFSSLRFPLSEPQETPERTSGLSSSLRTMATIVHGSYFWLLWLYFQHLCLRLRWCFTMEHGVFYLLRTTFATLYS</sequence>
<keyword evidence="3" id="KW-1185">Reference proteome</keyword>
<reference evidence="2 3" key="1">
    <citation type="submission" date="2024-06" db="EMBL/GenBank/DDBJ databases">
        <title>A chromosome level genome sequence of Diviner's sage (Salvia divinorum).</title>
        <authorList>
            <person name="Ford S.A."/>
            <person name="Ro D.-K."/>
            <person name="Ness R.W."/>
            <person name="Phillips M.A."/>
        </authorList>
    </citation>
    <scope>NUCLEOTIDE SEQUENCE [LARGE SCALE GENOMIC DNA]</scope>
    <source>
        <strain evidence="2">SAF-2024a</strain>
        <tissue evidence="2">Leaf</tissue>
    </source>
</reference>
<gene>
    <name evidence="2" type="ORF">AAHA92_16074</name>
</gene>
<feature type="region of interest" description="Disordered" evidence="1">
    <location>
        <begin position="1"/>
        <end position="29"/>
    </location>
</feature>
<protein>
    <submittedName>
        <fullName evidence="2">Uncharacterized protein</fullName>
    </submittedName>
</protein>
<dbReference type="Proteomes" id="UP001567538">
    <property type="component" value="Unassembled WGS sequence"/>
</dbReference>
<organism evidence="2 3">
    <name type="scientific">Salvia divinorum</name>
    <name type="common">Maria pastora</name>
    <name type="synonym">Diviner's sage</name>
    <dbReference type="NCBI Taxonomy" id="28513"/>
    <lineage>
        <taxon>Eukaryota</taxon>
        <taxon>Viridiplantae</taxon>
        <taxon>Streptophyta</taxon>
        <taxon>Embryophyta</taxon>
        <taxon>Tracheophyta</taxon>
        <taxon>Spermatophyta</taxon>
        <taxon>Magnoliopsida</taxon>
        <taxon>eudicotyledons</taxon>
        <taxon>Gunneridae</taxon>
        <taxon>Pentapetalae</taxon>
        <taxon>asterids</taxon>
        <taxon>lamiids</taxon>
        <taxon>Lamiales</taxon>
        <taxon>Lamiaceae</taxon>
        <taxon>Nepetoideae</taxon>
        <taxon>Mentheae</taxon>
        <taxon>Salviinae</taxon>
        <taxon>Salvia</taxon>
        <taxon>Salvia subgen. Calosphace</taxon>
    </lineage>
</organism>
<evidence type="ECO:0000313" key="3">
    <source>
        <dbReference type="Proteomes" id="UP001567538"/>
    </source>
</evidence>
<name>A0ABD1GUD4_SALDI</name>
<proteinExistence type="predicted"/>
<feature type="compositionally biased region" description="Polar residues" evidence="1">
    <location>
        <begin position="10"/>
        <end position="25"/>
    </location>
</feature>
<evidence type="ECO:0000313" key="2">
    <source>
        <dbReference type="EMBL" id="KAL1547756.1"/>
    </source>
</evidence>
<dbReference type="EMBL" id="JBEAFC010000007">
    <property type="protein sequence ID" value="KAL1547756.1"/>
    <property type="molecule type" value="Genomic_DNA"/>
</dbReference>